<dbReference type="AlphaFoldDB" id="A0AAD5VUQ4"/>
<keyword evidence="1" id="KW-0472">Membrane</keyword>
<feature type="transmembrane region" description="Helical" evidence="1">
    <location>
        <begin position="153"/>
        <end position="171"/>
    </location>
</feature>
<sequence>MTDIPPAVILDTVQPGAVLVGGIAASIAKACTALPACRYTCSFIGTAGTHGASNYSLIDSLHMAMVVHSIYFYLIKNFGNATAMLKPTWSIVAHVYFTIASDFCIRMVFAKRLWGLSRNYVLTAAIVATSLSCAISGVIFLTKAWRVGEFVEFHIISVSVHFIALFAYLYISLGSGVVADILVAFSLSVTLWKTRTGFKKKTDDLCMIDLTVYFNALLAALNSRQILREKVSGLSAAPTSLTAAASGGSTGRGVFNKDLNFYELESGIGGSVTTSAPQVQVVNITRSPITEEFVVTETGKGAEN</sequence>
<proteinExistence type="predicted"/>
<feature type="transmembrane region" description="Helical" evidence="1">
    <location>
        <begin position="87"/>
        <end position="109"/>
    </location>
</feature>
<keyword evidence="3" id="KW-1185">Reference proteome</keyword>
<evidence type="ECO:0000313" key="2">
    <source>
        <dbReference type="EMBL" id="KAJ3567493.1"/>
    </source>
</evidence>
<dbReference type="EMBL" id="JANIEX010000409">
    <property type="protein sequence ID" value="KAJ3567493.1"/>
    <property type="molecule type" value="Genomic_DNA"/>
</dbReference>
<feature type="transmembrane region" description="Helical" evidence="1">
    <location>
        <begin position="55"/>
        <end position="75"/>
    </location>
</feature>
<reference evidence="2" key="1">
    <citation type="submission" date="2022-07" db="EMBL/GenBank/DDBJ databases">
        <title>Genome Sequence of Leucocoprinus birnbaumii.</title>
        <authorList>
            <person name="Buettner E."/>
        </authorList>
    </citation>
    <scope>NUCLEOTIDE SEQUENCE</scope>
    <source>
        <strain evidence="2">VT141</strain>
    </source>
</reference>
<evidence type="ECO:0000256" key="1">
    <source>
        <dbReference type="SAM" id="Phobius"/>
    </source>
</evidence>
<keyword evidence="1" id="KW-1133">Transmembrane helix</keyword>
<dbReference type="Proteomes" id="UP001213000">
    <property type="component" value="Unassembled WGS sequence"/>
</dbReference>
<feature type="transmembrane region" description="Helical" evidence="1">
    <location>
        <begin position="121"/>
        <end position="141"/>
    </location>
</feature>
<keyword evidence="1" id="KW-0812">Transmembrane</keyword>
<organism evidence="2 3">
    <name type="scientific">Leucocoprinus birnbaumii</name>
    <dbReference type="NCBI Taxonomy" id="56174"/>
    <lineage>
        <taxon>Eukaryota</taxon>
        <taxon>Fungi</taxon>
        <taxon>Dikarya</taxon>
        <taxon>Basidiomycota</taxon>
        <taxon>Agaricomycotina</taxon>
        <taxon>Agaricomycetes</taxon>
        <taxon>Agaricomycetidae</taxon>
        <taxon>Agaricales</taxon>
        <taxon>Agaricineae</taxon>
        <taxon>Agaricaceae</taxon>
        <taxon>Leucocoprinus</taxon>
    </lineage>
</organism>
<protein>
    <submittedName>
        <fullName evidence="2">Uncharacterized protein</fullName>
    </submittedName>
</protein>
<evidence type="ECO:0000313" key="3">
    <source>
        <dbReference type="Proteomes" id="UP001213000"/>
    </source>
</evidence>
<comment type="caution">
    <text evidence="2">The sequence shown here is derived from an EMBL/GenBank/DDBJ whole genome shotgun (WGS) entry which is preliminary data.</text>
</comment>
<accession>A0AAD5VUQ4</accession>
<gene>
    <name evidence="2" type="ORF">NP233_g6334</name>
</gene>
<name>A0AAD5VUQ4_9AGAR</name>